<accession>A0ABV8SA40</accession>
<dbReference type="InterPro" id="IPR055247">
    <property type="entry name" value="InsJ-like_HTH"/>
</dbReference>
<gene>
    <name evidence="2" type="ORF">ACFO1S_11375</name>
</gene>
<dbReference type="Pfam" id="PF13518">
    <property type="entry name" value="HTH_28"/>
    <property type="match status" value="1"/>
</dbReference>
<dbReference type="SUPFAM" id="SSF46689">
    <property type="entry name" value="Homeodomain-like"/>
    <property type="match status" value="1"/>
</dbReference>
<comment type="caution">
    <text evidence="2">The sequence shown here is derived from an EMBL/GenBank/DDBJ whole genome shotgun (WGS) entry which is preliminary data.</text>
</comment>
<keyword evidence="3" id="KW-1185">Reference proteome</keyword>
<evidence type="ECO:0000313" key="2">
    <source>
        <dbReference type="EMBL" id="MFC4304040.1"/>
    </source>
</evidence>
<evidence type="ECO:0000313" key="3">
    <source>
        <dbReference type="Proteomes" id="UP001595755"/>
    </source>
</evidence>
<dbReference type="Gene3D" id="1.10.10.10">
    <property type="entry name" value="Winged helix-like DNA-binding domain superfamily/Winged helix DNA-binding domain"/>
    <property type="match status" value="1"/>
</dbReference>
<dbReference type="RefSeq" id="WP_204606279.1">
    <property type="nucleotide sequence ID" value="NZ_JBHSED010000017.1"/>
</dbReference>
<proteinExistence type="predicted"/>
<feature type="domain" description="Insertion element IS150 protein InsJ-like helix-turn-helix" evidence="1">
    <location>
        <begin position="2"/>
        <end position="42"/>
    </location>
</feature>
<protein>
    <submittedName>
        <fullName evidence="2">Helix-turn-helix domain-containing protein</fullName>
    </submittedName>
</protein>
<reference evidence="3" key="1">
    <citation type="journal article" date="2019" name="Int. J. Syst. Evol. Microbiol.">
        <title>The Global Catalogue of Microorganisms (GCM) 10K type strain sequencing project: providing services to taxonomists for standard genome sequencing and annotation.</title>
        <authorList>
            <consortium name="The Broad Institute Genomics Platform"/>
            <consortium name="The Broad Institute Genome Sequencing Center for Infectious Disease"/>
            <person name="Wu L."/>
            <person name="Ma J."/>
        </authorList>
    </citation>
    <scope>NUCLEOTIDE SEQUENCE [LARGE SCALE GENOMIC DNA]</scope>
    <source>
        <strain evidence="3">CGMCC 4.1641</strain>
    </source>
</reference>
<name>A0ABV8SA40_9BACL</name>
<dbReference type="Proteomes" id="UP001595755">
    <property type="component" value="Unassembled WGS sequence"/>
</dbReference>
<dbReference type="InterPro" id="IPR036388">
    <property type="entry name" value="WH-like_DNA-bd_sf"/>
</dbReference>
<evidence type="ECO:0000259" key="1">
    <source>
        <dbReference type="Pfam" id="PF13518"/>
    </source>
</evidence>
<dbReference type="EMBL" id="JBHSED010000017">
    <property type="protein sequence ID" value="MFC4304040.1"/>
    <property type="molecule type" value="Genomic_DNA"/>
</dbReference>
<dbReference type="InterPro" id="IPR009057">
    <property type="entry name" value="Homeodomain-like_sf"/>
</dbReference>
<organism evidence="2 3">
    <name type="scientific">Cohnella boryungensis</name>
    <dbReference type="NCBI Taxonomy" id="768479"/>
    <lineage>
        <taxon>Bacteria</taxon>
        <taxon>Bacillati</taxon>
        <taxon>Bacillota</taxon>
        <taxon>Bacilli</taxon>
        <taxon>Bacillales</taxon>
        <taxon>Paenibacillaceae</taxon>
        <taxon>Cohnella</taxon>
    </lineage>
</organism>
<sequence length="94" mass="11022">MLQEIESGHSGIKGAIRKYGLNKSTLAQWRRRYQLYGYEGLETCTHNRSYSEELKYQAVTQSTTLFSMISHCLQYGHLLLLVHLRLVPQYLTIW</sequence>